<feature type="domain" description="Dihydroprymidine dehydrogenase" evidence="2">
    <location>
        <begin position="12"/>
        <end position="121"/>
    </location>
</feature>
<reference evidence="3 4" key="1">
    <citation type="submission" date="2021-06" db="EMBL/GenBank/DDBJ databases">
        <title>Bacillus sp. RD4P76, an endophyte from a halophyte.</title>
        <authorList>
            <person name="Sun J.-Q."/>
        </authorList>
    </citation>
    <scope>NUCLEOTIDE SEQUENCE [LARGE SCALE GENOMIC DNA]</scope>
    <source>
        <strain evidence="3 4">CGMCC 1.15917</strain>
    </source>
</reference>
<dbReference type="EMBL" id="JAHQCS010000091">
    <property type="protein sequence ID" value="MBU9712021.1"/>
    <property type="molecule type" value="Genomic_DNA"/>
</dbReference>
<organism evidence="3 4">
    <name type="scientific">Evansella tamaricis</name>
    <dbReference type="NCBI Taxonomy" id="2069301"/>
    <lineage>
        <taxon>Bacteria</taxon>
        <taxon>Bacillati</taxon>
        <taxon>Bacillota</taxon>
        <taxon>Bacilli</taxon>
        <taxon>Bacillales</taxon>
        <taxon>Bacillaceae</taxon>
        <taxon>Evansella</taxon>
    </lineage>
</organism>
<protein>
    <submittedName>
        <fullName evidence="3">NAD(P)-dependent oxidoreductase</fullName>
    </submittedName>
</protein>
<sequence>MTSTLPSIDDLKKNFEEISSGLKNQEAMEEANRCLYCYEAPCIQACPTDIDIPSFIKKIASENLLGSSKTIMRANPLGASCARVCPTEELCEGACVLNHSTKPIMIGDLQRFATDWAIRNKQVLFKRGKPNGKTVAIVGGGPAGLSAARELALLGYNVTIFEAEAHAGGLNTYGIVSFRLPQAISFWEVEQVKSLEVDIRTNTRVGKDISTKEVLENYDAVVLAIGMSSVPNLRIEGEELDGVYDAIEFVKKTKTEELSHEFVGKKVAVIGAGNTAVDAATSSVRLGAENVKMLYRRTVKEMTAYEFEYEFAKQEGVEFRWLTTPKRILSDEKGNVNGIECIQVELQESEDGSQRPVPISGSEFFIEADVVIRAIGQSRYIELIESFQIDHTNGVVEVEEGSYMTSNKKVFACGDVIFGNGQGEAMVVTAAQQGKLAAYDIHENMFGKISVTA</sequence>
<evidence type="ECO:0000259" key="1">
    <source>
        <dbReference type="Pfam" id="PF07992"/>
    </source>
</evidence>
<dbReference type="Proteomes" id="UP000784880">
    <property type="component" value="Unassembled WGS sequence"/>
</dbReference>
<dbReference type="PANTHER" id="PTHR42783:SF3">
    <property type="entry name" value="GLUTAMATE SYNTHASE [NADPH] SMALL CHAIN-RELATED"/>
    <property type="match status" value="1"/>
</dbReference>
<feature type="domain" description="FAD/NAD(P)-binding" evidence="1">
    <location>
        <begin position="134"/>
        <end position="433"/>
    </location>
</feature>
<dbReference type="RefSeq" id="WP_217066178.1">
    <property type="nucleotide sequence ID" value="NZ_JAHQCS010000091.1"/>
</dbReference>
<evidence type="ECO:0000259" key="2">
    <source>
        <dbReference type="Pfam" id="PF14691"/>
    </source>
</evidence>
<evidence type="ECO:0000313" key="3">
    <source>
        <dbReference type="EMBL" id="MBU9712021.1"/>
    </source>
</evidence>
<keyword evidence="4" id="KW-1185">Reference proteome</keyword>
<proteinExistence type="predicted"/>
<evidence type="ECO:0000313" key="4">
    <source>
        <dbReference type="Proteomes" id="UP000784880"/>
    </source>
</evidence>
<gene>
    <name evidence="3" type="ORF">KS419_09745</name>
</gene>
<name>A0ABS6JEB5_9BACI</name>
<comment type="caution">
    <text evidence="3">The sequence shown here is derived from an EMBL/GenBank/DDBJ whole genome shotgun (WGS) entry which is preliminary data.</text>
</comment>
<dbReference type="Pfam" id="PF07992">
    <property type="entry name" value="Pyr_redox_2"/>
    <property type="match status" value="1"/>
</dbReference>
<dbReference type="InterPro" id="IPR023753">
    <property type="entry name" value="FAD/NAD-binding_dom"/>
</dbReference>
<dbReference type="InterPro" id="IPR028261">
    <property type="entry name" value="DPD_II"/>
</dbReference>
<dbReference type="Pfam" id="PF14691">
    <property type="entry name" value="Fer4_20"/>
    <property type="match status" value="1"/>
</dbReference>
<dbReference type="PANTHER" id="PTHR42783">
    <property type="entry name" value="GLUTAMATE SYNTHASE [NADPH] SMALL CHAIN"/>
    <property type="match status" value="1"/>
</dbReference>
<accession>A0ABS6JEB5</accession>